<dbReference type="SMART" id="SM00255">
    <property type="entry name" value="TIR"/>
    <property type="match status" value="1"/>
</dbReference>
<dbReference type="PROSITE" id="PS50104">
    <property type="entry name" value="TIR"/>
    <property type="match status" value="1"/>
</dbReference>
<dbReference type="PANTHER" id="PTHR31008">
    <property type="entry name" value="COP1-INTERACTING PROTEIN-RELATED"/>
    <property type="match status" value="1"/>
</dbReference>
<dbReference type="EMBL" id="JBJKBG010000004">
    <property type="protein sequence ID" value="KAL3741869.1"/>
    <property type="molecule type" value="Genomic_DNA"/>
</dbReference>
<dbReference type="InterPro" id="IPR000157">
    <property type="entry name" value="TIR_dom"/>
</dbReference>
<proteinExistence type="predicted"/>
<gene>
    <name evidence="2" type="ORF">ACJRO7_017355</name>
</gene>
<evidence type="ECO:0000313" key="2">
    <source>
        <dbReference type="EMBL" id="KAL3741869.1"/>
    </source>
</evidence>
<name>A0ABD3KU83_EUCGL</name>
<reference evidence="2 3" key="1">
    <citation type="submission" date="2024-11" db="EMBL/GenBank/DDBJ databases">
        <title>Chromosome-level genome assembly of Eucalyptus globulus Labill. provides insights into its genome evolution.</title>
        <authorList>
            <person name="Li X."/>
        </authorList>
    </citation>
    <scope>NUCLEOTIDE SEQUENCE [LARGE SCALE GENOMIC DNA]</scope>
    <source>
        <strain evidence="2">CL2024</strain>
        <tissue evidence="2">Fresh tender leaves</tissue>
    </source>
</reference>
<organism evidence="2 3">
    <name type="scientific">Eucalyptus globulus</name>
    <name type="common">Tasmanian blue gum</name>
    <dbReference type="NCBI Taxonomy" id="34317"/>
    <lineage>
        <taxon>Eukaryota</taxon>
        <taxon>Viridiplantae</taxon>
        <taxon>Streptophyta</taxon>
        <taxon>Embryophyta</taxon>
        <taxon>Tracheophyta</taxon>
        <taxon>Spermatophyta</taxon>
        <taxon>Magnoliopsida</taxon>
        <taxon>eudicotyledons</taxon>
        <taxon>Gunneridae</taxon>
        <taxon>Pentapetalae</taxon>
        <taxon>rosids</taxon>
        <taxon>malvids</taxon>
        <taxon>Myrtales</taxon>
        <taxon>Myrtaceae</taxon>
        <taxon>Myrtoideae</taxon>
        <taxon>Eucalypteae</taxon>
        <taxon>Eucalyptus</taxon>
    </lineage>
</organism>
<dbReference type="Gene3D" id="3.40.50.10140">
    <property type="entry name" value="Toll/interleukin-1 receptor homology (TIR) domain"/>
    <property type="match status" value="1"/>
</dbReference>
<evidence type="ECO:0000259" key="1">
    <source>
        <dbReference type="PROSITE" id="PS50104"/>
    </source>
</evidence>
<comment type="caution">
    <text evidence="2">The sequence shown here is derived from an EMBL/GenBank/DDBJ whole genome shotgun (WGS) entry which is preliminary data.</text>
</comment>
<protein>
    <recommendedName>
        <fullName evidence="1">TIR domain-containing protein</fullName>
    </recommendedName>
</protein>
<dbReference type="SUPFAM" id="SSF52200">
    <property type="entry name" value="Toll/Interleukin receptor TIR domain"/>
    <property type="match status" value="1"/>
</dbReference>
<dbReference type="AlphaFoldDB" id="A0ABD3KU83"/>
<keyword evidence="3" id="KW-1185">Reference proteome</keyword>
<sequence length="203" mass="22914">MMQGLSTAIAKSVIHHGRVLGRNSQIIQTLRPPCEVFINHRGAETKRSIAGLLHNFLSLLDVHPFLDNRSMKPGDKLFDEIDAAIYGCKVGVVVFSPLYCESRFCLHELALLMETKKRVVPIFCDVKPSQLHVRDDLKHSANNLQRYRLAVEEAKNTVGLTFYSSKGDWSKLVRDASDAVIRNLLEAEEEKPQLEPKFAQSTE</sequence>
<dbReference type="Proteomes" id="UP001634007">
    <property type="component" value="Unassembled WGS sequence"/>
</dbReference>
<dbReference type="InterPro" id="IPR035897">
    <property type="entry name" value="Toll_tir_struct_dom_sf"/>
</dbReference>
<dbReference type="PANTHER" id="PTHR31008:SF40">
    <property type="entry name" value="TOLL-INTERLEUKIN-RESISTANCE (TIR) DOMAIN FAMILY PROTEIN"/>
    <property type="match status" value="1"/>
</dbReference>
<feature type="domain" description="TIR" evidence="1">
    <location>
        <begin position="32"/>
        <end position="177"/>
    </location>
</feature>
<evidence type="ECO:0000313" key="3">
    <source>
        <dbReference type="Proteomes" id="UP001634007"/>
    </source>
</evidence>
<dbReference type="Pfam" id="PF01582">
    <property type="entry name" value="TIR"/>
    <property type="match status" value="1"/>
</dbReference>
<accession>A0ABD3KU83</accession>